<gene>
    <name evidence="2" type="ORF">DSPE1174_LOCUS18687</name>
</gene>
<organism evidence="2">
    <name type="scientific">Octactis speculum</name>
    <dbReference type="NCBI Taxonomy" id="3111310"/>
    <lineage>
        <taxon>Eukaryota</taxon>
        <taxon>Sar</taxon>
        <taxon>Stramenopiles</taxon>
        <taxon>Ochrophyta</taxon>
        <taxon>Dictyochophyceae</taxon>
        <taxon>Dictyochales</taxon>
        <taxon>Dictyochaceae</taxon>
        <taxon>Octactis</taxon>
    </lineage>
</organism>
<proteinExistence type="predicted"/>
<feature type="compositionally biased region" description="Low complexity" evidence="1">
    <location>
        <begin position="98"/>
        <end position="115"/>
    </location>
</feature>
<feature type="compositionally biased region" description="Polar residues" evidence="1">
    <location>
        <begin position="194"/>
        <end position="204"/>
    </location>
</feature>
<reference evidence="2" key="1">
    <citation type="submission" date="2021-01" db="EMBL/GenBank/DDBJ databases">
        <authorList>
            <person name="Corre E."/>
            <person name="Pelletier E."/>
            <person name="Niang G."/>
            <person name="Scheremetjew M."/>
            <person name="Finn R."/>
            <person name="Kale V."/>
            <person name="Holt S."/>
            <person name="Cochrane G."/>
            <person name="Meng A."/>
            <person name="Brown T."/>
            <person name="Cohen L."/>
        </authorList>
    </citation>
    <scope>NUCLEOTIDE SEQUENCE</scope>
    <source>
        <strain evidence="2">CCMP1381</strain>
    </source>
</reference>
<dbReference type="EMBL" id="HBGS01036081">
    <property type="protein sequence ID" value="CAD9441859.1"/>
    <property type="molecule type" value="Transcribed_RNA"/>
</dbReference>
<accession>A0A7S2D270</accession>
<feature type="region of interest" description="Disordered" evidence="1">
    <location>
        <begin position="37"/>
        <end position="204"/>
    </location>
</feature>
<protein>
    <submittedName>
        <fullName evidence="2">Uncharacterized protein</fullName>
    </submittedName>
</protein>
<evidence type="ECO:0000256" key="1">
    <source>
        <dbReference type="SAM" id="MobiDB-lite"/>
    </source>
</evidence>
<sequence length="204" mass="21751">MGRFSHIAKNMNANLEAEKHRTTSIEYRNLGKRKAHVMSKNAAYSRAVSKKREPMPAKRGANEGGGARSTHTWKRGVGKMRTSQSCGPPRGAINTHGASSKKSSAARASSSSSSSTKLMGRSATERHQSTNTNKTSSSVVGANGDQMRFFGVGGPSSRRPTNAVGKAVGAKKMALTKRSSISAKPRRVAPSMQFKRSSSAFRPA</sequence>
<evidence type="ECO:0000313" key="2">
    <source>
        <dbReference type="EMBL" id="CAD9441859.1"/>
    </source>
</evidence>
<name>A0A7S2D270_9STRA</name>
<feature type="compositionally biased region" description="Low complexity" evidence="1">
    <location>
        <begin position="163"/>
        <end position="172"/>
    </location>
</feature>
<dbReference type="AlphaFoldDB" id="A0A7S2D270"/>
<feature type="compositionally biased region" description="Low complexity" evidence="1">
    <location>
        <begin position="129"/>
        <end position="138"/>
    </location>
</feature>